<dbReference type="InterPro" id="IPR021109">
    <property type="entry name" value="Peptidase_aspartic_dom_sf"/>
</dbReference>
<reference evidence="3" key="1">
    <citation type="submission" date="2018-06" db="EMBL/GenBank/DDBJ databases">
        <authorList>
            <person name="Zhirakovskaya E."/>
        </authorList>
    </citation>
    <scope>NUCLEOTIDE SEQUENCE</scope>
</reference>
<dbReference type="Pfam" id="PF13650">
    <property type="entry name" value="Asp_protease_2"/>
    <property type="match status" value="1"/>
</dbReference>
<dbReference type="InterPro" id="IPR025392">
    <property type="entry name" value="DUF4124"/>
</dbReference>
<accession>A0A3B1C8C8</accession>
<dbReference type="AlphaFoldDB" id="A0A3B1C8C8"/>
<evidence type="ECO:0000256" key="1">
    <source>
        <dbReference type="SAM" id="MobiDB-lite"/>
    </source>
</evidence>
<dbReference type="SUPFAM" id="SSF50630">
    <property type="entry name" value="Acid proteases"/>
    <property type="match status" value="1"/>
</dbReference>
<feature type="domain" description="DUF4124" evidence="2">
    <location>
        <begin position="12"/>
        <end position="51"/>
    </location>
</feature>
<dbReference type="EMBL" id="UOGA01000146">
    <property type="protein sequence ID" value="VAX19140.1"/>
    <property type="molecule type" value="Genomic_DNA"/>
</dbReference>
<protein>
    <recommendedName>
        <fullName evidence="2">DUF4124 domain-containing protein</fullName>
    </recommendedName>
</protein>
<dbReference type="InterPro" id="IPR034122">
    <property type="entry name" value="Retropepsin-like_bacterial"/>
</dbReference>
<organism evidence="3">
    <name type="scientific">hydrothermal vent metagenome</name>
    <dbReference type="NCBI Taxonomy" id="652676"/>
    <lineage>
        <taxon>unclassified sequences</taxon>
        <taxon>metagenomes</taxon>
        <taxon>ecological metagenomes</taxon>
    </lineage>
</organism>
<name>A0A3B1C8C8_9ZZZZ</name>
<proteinExistence type="predicted"/>
<sequence>MKRLQLTALFILACFLYSASYAGQVYKWVDDGGGVHFSGDLALVPEKYRDHIEEKNYRRKSRSGVKASSVSTEAKSRLPGSARQRKLERFSLRYTPYEGAASRIIVPVKFNNSVTARMAFDTGAPGLIISPKLAGRLGLYDKNDGMLETMAGGIGGSIPATRTIIDSVQVGGARAQFVPTTITGSISGAFEGLLGMVFVDNYSVNIDTMNHVIVFSQLPPRANMPGGHSERWWRVNFHEFAAYRTAWKRFLDSLKNKSGGSVVAEQKKRAESQYEEADKLFRKLERYASDNSAPMHWRKY</sequence>
<evidence type="ECO:0000313" key="3">
    <source>
        <dbReference type="EMBL" id="VAX19140.1"/>
    </source>
</evidence>
<gene>
    <name evidence="3" type="ORF">MNBD_NITROSPINAE04-339</name>
</gene>
<feature type="region of interest" description="Disordered" evidence="1">
    <location>
        <begin position="59"/>
        <end position="82"/>
    </location>
</feature>
<dbReference type="Pfam" id="PF13511">
    <property type="entry name" value="DUF4124"/>
    <property type="match status" value="1"/>
</dbReference>
<dbReference type="CDD" id="cd05483">
    <property type="entry name" value="retropepsin_like_bacteria"/>
    <property type="match status" value="1"/>
</dbReference>
<evidence type="ECO:0000259" key="2">
    <source>
        <dbReference type="Pfam" id="PF13511"/>
    </source>
</evidence>
<dbReference type="Gene3D" id="2.40.70.10">
    <property type="entry name" value="Acid Proteases"/>
    <property type="match status" value="1"/>
</dbReference>